<dbReference type="AlphaFoldDB" id="A0A1Z4BNN7"/>
<dbReference type="KEGG" id="capn:CBG49_07250"/>
<feature type="region of interest" description="Disordered" evidence="1">
    <location>
        <begin position="23"/>
        <end position="45"/>
    </location>
</feature>
<feature type="compositionally biased region" description="Basic and acidic residues" evidence="1">
    <location>
        <begin position="23"/>
        <end position="34"/>
    </location>
</feature>
<dbReference type="PROSITE" id="PS51257">
    <property type="entry name" value="PROKAR_LIPOPROTEIN"/>
    <property type="match status" value="1"/>
</dbReference>
<dbReference type="EMBL" id="CP022022">
    <property type="protein sequence ID" value="ASF42887.1"/>
    <property type="molecule type" value="Genomic_DNA"/>
</dbReference>
<sequence length="500" mass="57064">MKTYTKPILIVAAILSTISCSKSDVDGRFSENPKSEIGTPQTGSADTAKQIKWNFDNINDWINASQGENANVSQTSLESNTQAEDGKVVKIYTEANTQQRKKLKTKKQYGAGLYTWRTYISDLGATERVSIGSWLWNSDKHELDFEVGSGTAKERETLKTSDDEVIAYITSQDNPFVQQKIKIKKNAWHTFKIDLQLIGDKYFATWIIDEVKCAAQQLNYGQEHPFHIFCSTENLKFIGDNWPYQENYGLWDYVTYTPYSYSIAPVEPSTQTNPIDETPEPDKGEVKRWDFNTFPNDWGKWTNVGADGPAFSKLDNGKLILTTNSYCNVSKAYYKPQVGYGKYTCSIRLPEVNESAKIQMGMILYFYTDTPKTIERLFQMVARYGKDEDRTRLGAKQGEMLLFIASAEPGLSSYKQVLQPNKDYKFTIELKKAGNKYVAVYYLDDKPIQTLKTNFGEDDFKFELGISAESNRGDWLPGNKLEDPTKKYNATFNFIEYTAY</sequence>
<keyword evidence="3" id="KW-1185">Reference proteome</keyword>
<dbReference type="Proteomes" id="UP000197007">
    <property type="component" value="Chromosome"/>
</dbReference>
<proteinExistence type="predicted"/>
<name>A0A1Z4BNN7_9FLAO</name>
<organism evidence="2 3">
    <name type="scientific">Capnocytophaga endodontalis</name>
    <dbReference type="NCBI Taxonomy" id="2708117"/>
    <lineage>
        <taxon>Bacteria</taxon>
        <taxon>Pseudomonadati</taxon>
        <taxon>Bacteroidota</taxon>
        <taxon>Flavobacteriia</taxon>
        <taxon>Flavobacteriales</taxon>
        <taxon>Flavobacteriaceae</taxon>
        <taxon>Capnocytophaga</taxon>
    </lineage>
</organism>
<protein>
    <submittedName>
        <fullName evidence="2">Toxin-antitoxin system protein</fullName>
    </submittedName>
</protein>
<reference evidence="3" key="1">
    <citation type="submission" date="2017-06" db="EMBL/GenBank/DDBJ databases">
        <title>Complete genome sequence of Capnocytophaga sp. KCOM 1579 (=ChDC OS43) isolated from a human refractory periapical abscess lesion.</title>
        <authorList>
            <person name="Kook J.-K."/>
            <person name="Park S.-N."/>
            <person name="Lim Y.K."/>
            <person name="Roh H."/>
        </authorList>
    </citation>
    <scope>NUCLEOTIDE SEQUENCE [LARGE SCALE GENOMIC DNA]</scope>
    <source>
        <strain evidence="3">ChDC OS43</strain>
    </source>
</reference>
<evidence type="ECO:0000313" key="2">
    <source>
        <dbReference type="EMBL" id="ASF42887.1"/>
    </source>
</evidence>
<dbReference type="RefSeq" id="WP_088593974.1">
    <property type="nucleotide sequence ID" value="NZ_CP022022.1"/>
</dbReference>
<gene>
    <name evidence="2" type="ORF">CBG49_07250</name>
</gene>
<accession>A0A1Z4BNN7</accession>
<evidence type="ECO:0000256" key="1">
    <source>
        <dbReference type="SAM" id="MobiDB-lite"/>
    </source>
</evidence>
<evidence type="ECO:0000313" key="3">
    <source>
        <dbReference type="Proteomes" id="UP000197007"/>
    </source>
</evidence>